<dbReference type="AlphaFoldDB" id="A0A449B4L4"/>
<dbReference type="InterPro" id="IPR028998">
    <property type="entry name" value="RimP_C"/>
</dbReference>
<proteinExistence type="predicted"/>
<dbReference type="RefSeq" id="WP_129646714.1">
    <property type="nucleotide sequence ID" value="NZ_LR215037.1"/>
</dbReference>
<evidence type="ECO:0000259" key="1">
    <source>
        <dbReference type="Pfam" id="PF17384"/>
    </source>
</evidence>
<keyword evidence="3" id="KW-1185">Reference proteome</keyword>
<dbReference type="InterPro" id="IPR036847">
    <property type="entry name" value="RimP_C_sf"/>
</dbReference>
<sequence length="143" mass="16934">MNWKDFLQTKFNEIIKEAKIINEDNMSFLDITVSYTDLNEVDKISKEINEYIDQSNLTLDFDYLTIHSPGFKTNYEINELGEHIDELIDLDLKKSVNKLNHYTGKLLSVNEDSIVIHWNNKGQFRKIELEKNNIIKINKHIKF</sequence>
<protein>
    <submittedName>
        <fullName evidence="2">Uncharacterized BCR, YhbC family COG0779</fullName>
    </submittedName>
</protein>
<dbReference type="KEGG" id="mmau:NCTC10168_00454"/>
<evidence type="ECO:0000313" key="2">
    <source>
        <dbReference type="EMBL" id="VEU75532.1"/>
    </source>
</evidence>
<dbReference type="OrthoDB" id="399086at2"/>
<dbReference type="SUPFAM" id="SSF74942">
    <property type="entry name" value="YhbC-like, C-terminal domain"/>
    <property type="match status" value="1"/>
</dbReference>
<reference evidence="2 3" key="1">
    <citation type="submission" date="2019-01" db="EMBL/GenBank/DDBJ databases">
        <authorList>
            <consortium name="Pathogen Informatics"/>
        </authorList>
    </citation>
    <scope>NUCLEOTIDE SEQUENCE [LARGE SCALE GENOMIC DNA]</scope>
    <source>
        <strain evidence="2 3">NCTC10168</strain>
    </source>
</reference>
<evidence type="ECO:0000313" key="3">
    <source>
        <dbReference type="Proteomes" id="UP000290243"/>
    </source>
</evidence>
<feature type="domain" description="Ribosome maturation factor RimP C-terminal" evidence="1">
    <location>
        <begin position="82"/>
        <end position="143"/>
    </location>
</feature>
<accession>A0A449B4L4</accession>
<dbReference type="Gene3D" id="2.30.30.180">
    <property type="entry name" value="Ribosome maturation factor RimP, C-terminal domain"/>
    <property type="match status" value="1"/>
</dbReference>
<gene>
    <name evidence="2" type="ORF">NCTC10168_00454</name>
</gene>
<dbReference type="Proteomes" id="UP000290243">
    <property type="component" value="Chromosome"/>
</dbReference>
<dbReference type="EMBL" id="LR215037">
    <property type="protein sequence ID" value="VEU75532.1"/>
    <property type="molecule type" value="Genomic_DNA"/>
</dbReference>
<dbReference type="Pfam" id="PF17384">
    <property type="entry name" value="DUF150_C"/>
    <property type="match status" value="1"/>
</dbReference>
<organism evidence="2 3">
    <name type="scientific">Mycoplasmopsis maculosa</name>
    <dbReference type="NCBI Taxonomy" id="114885"/>
    <lineage>
        <taxon>Bacteria</taxon>
        <taxon>Bacillati</taxon>
        <taxon>Mycoplasmatota</taxon>
        <taxon>Mycoplasmoidales</taxon>
        <taxon>Metamycoplasmataceae</taxon>
        <taxon>Mycoplasmopsis</taxon>
    </lineage>
</organism>
<name>A0A449B4L4_9BACT</name>